<dbReference type="SUPFAM" id="SSF46565">
    <property type="entry name" value="Chaperone J-domain"/>
    <property type="match status" value="1"/>
</dbReference>
<evidence type="ECO:0000256" key="1">
    <source>
        <dbReference type="SAM" id="MobiDB-lite"/>
    </source>
</evidence>
<dbReference type="AlphaFoldDB" id="A0A8H3FVS3"/>
<dbReference type="Gene3D" id="1.10.287.110">
    <property type="entry name" value="DnaJ domain"/>
    <property type="match status" value="1"/>
</dbReference>
<gene>
    <name evidence="4" type="ORF">HETSPECPRED_008233</name>
</gene>
<organism evidence="4 5">
    <name type="scientific">Heterodermia speciosa</name>
    <dbReference type="NCBI Taxonomy" id="116794"/>
    <lineage>
        <taxon>Eukaryota</taxon>
        <taxon>Fungi</taxon>
        <taxon>Dikarya</taxon>
        <taxon>Ascomycota</taxon>
        <taxon>Pezizomycotina</taxon>
        <taxon>Lecanoromycetes</taxon>
        <taxon>OSLEUM clade</taxon>
        <taxon>Lecanoromycetidae</taxon>
        <taxon>Caliciales</taxon>
        <taxon>Physciaceae</taxon>
        <taxon>Heterodermia</taxon>
    </lineage>
</organism>
<dbReference type="Pfam" id="PF00226">
    <property type="entry name" value="DnaJ"/>
    <property type="match status" value="1"/>
</dbReference>
<dbReference type="PANTHER" id="PTHR44873">
    <property type="entry name" value="DNAJ HOMOLOG SUBFAMILY C MEMBER 30, MITOCHONDRIAL"/>
    <property type="match status" value="1"/>
</dbReference>
<dbReference type="InterPro" id="IPR053025">
    <property type="entry name" value="Mito_ATP_Synthase-Asso"/>
</dbReference>
<protein>
    <recommendedName>
        <fullName evidence="3">J domain-containing protein</fullName>
    </recommendedName>
</protein>
<dbReference type="CDD" id="cd06257">
    <property type="entry name" value="DnaJ"/>
    <property type="match status" value="1"/>
</dbReference>
<feature type="compositionally biased region" description="Low complexity" evidence="1">
    <location>
        <begin position="111"/>
        <end position="134"/>
    </location>
</feature>
<proteinExistence type="predicted"/>
<reference evidence="4" key="1">
    <citation type="submission" date="2021-03" db="EMBL/GenBank/DDBJ databases">
        <authorList>
            <person name="Tagirdzhanova G."/>
        </authorList>
    </citation>
    <scope>NUCLEOTIDE SEQUENCE</scope>
</reference>
<keyword evidence="5" id="KW-1185">Reference proteome</keyword>
<dbReference type="PRINTS" id="PR00625">
    <property type="entry name" value="JDOMAIN"/>
</dbReference>
<dbReference type="InterPro" id="IPR001623">
    <property type="entry name" value="DnaJ_domain"/>
</dbReference>
<evidence type="ECO:0000313" key="5">
    <source>
        <dbReference type="Proteomes" id="UP000664521"/>
    </source>
</evidence>
<evidence type="ECO:0000256" key="2">
    <source>
        <dbReference type="SAM" id="Phobius"/>
    </source>
</evidence>
<dbReference type="EMBL" id="CAJPDS010000061">
    <property type="protein sequence ID" value="CAF9931977.1"/>
    <property type="molecule type" value="Genomic_DNA"/>
</dbReference>
<dbReference type="OrthoDB" id="10250354at2759"/>
<evidence type="ECO:0000259" key="3">
    <source>
        <dbReference type="PROSITE" id="PS50076"/>
    </source>
</evidence>
<accession>A0A8H3FVS3</accession>
<dbReference type="PROSITE" id="PS50076">
    <property type="entry name" value="DNAJ_2"/>
    <property type="match status" value="1"/>
</dbReference>
<dbReference type="InterPro" id="IPR036869">
    <property type="entry name" value="J_dom_sf"/>
</dbReference>
<keyword evidence="2" id="KW-1133">Transmembrane helix</keyword>
<dbReference type="Proteomes" id="UP000664521">
    <property type="component" value="Unassembled WGS sequence"/>
</dbReference>
<name>A0A8H3FVS3_9LECA</name>
<keyword evidence="2" id="KW-0472">Membrane</keyword>
<dbReference type="PANTHER" id="PTHR44873:SF1">
    <property type="entry name" value="DNAJ HOMOLOG SUBFAMILY C MEMBER 30, MITOCHONDRIAL"/>
    <property type="match status" value="1"/>
</dbReference>
<feature type="transmembrane region" description="Helical" evidence="2">
    <location>
        <begin position="239"/>
        <end position="260"/>
    </location>
</feature>
<keyword evidence="2" id="KW-0812">Transmembrane</keyword>
<feature type="region of interest" description="Disordered" evidence="1">
    <location>
        <begin position="111"/>
        <end position="185"/>
    </location>
</feature>
<dbReference type="SMART" id="SM00271">
    <property type="entry name" value="DnaJ"/>
    <property type="match status" value="1"/>
</dbReference>
<comment type="caution">
    <text evidence="4">The sequence shown here is derived from an EMBL/GenBank/DDBJ whole genome shotgun (WGS) entry which is preliminary data.</text>
</comment>
<sequence length="272" mass="30108">MPLRPPPSLLLNRNRNRICNLKSSPPRQFHAISTRKSESVDHYRVLGVESNASQSAIKKQFYTLSKSHHPDHNPNDPTASERFVKISEAYAVLGQPEKRWKYDREIGGTIGAAPSSSHKGSHSSSAFGSRPASGLSKRRTQFRGPPPSFYRNGGWGAQRAKRQSRAEGPAAAAEDGSSSNAHEAGGGGFGYGQAYAGWSDDVPHFDRYGHRRRQEQQERRWMLKRRAGDEEGKDGEANVLLQFFLVGGIVVAALTLPALLERSHRHQQESES</sequence>
<evidence type="ECO:0000313" key="4">
    <source>
        <dbReference type="EMBL" id="CAF9931977.1"/>
    </source>
</evidence>
<feature type="domain" description="J" evidence="3">
    <location>
        <begin position="41"/>
        <end position="106"/>
    </location>
</feature>